<keyword evidence="2" id="KW-1185">Reference proteome</keyword>
<dbReference type="InterPro" id="IPR011990">
    <property type="entry name" value="TPR-like_helical_dom_sf"/>
</dbReference>
<comment type="caution">
    <text evidence="1">The sequence shown here is derived from an EMBL/GenBank/DDBJ whole genome shotgun (WGS) entry which is preliminary data.</text>
</comment>
<dbReference type="Gene3D" id="1.25.40.10">
    <property type="entry name" value="Tetratricopeptide repeat domain"/>
    <property type="match status" value="1"/>
</dbReference>
<sequence>MSFDPTNPIAPYRLGFLSYEQQEYAKALQYFQISINNIDLNKNLAMSLNEQQLKRAHLYLTNSALNVAHRARATLEKLRDAEIEQVPGYEFSGLFSVMNNNDNYLWNHAFCKKTIEGRTTCSKQDCEDISMNNPRDTIILYFGDVETSLNYNGQAVSLSKALSDLLRYLLNESSESKPAKAGDVKRFFGNLSLDDELKWETYRRAISRLRVALKNVSIPEVIATVPNGQAYYYDGSKPYIVLYRIDEEIE</sequence>
<gene>
    <name evidence="1" type="ORF">H9630_05220</name>
</gene>
<protein>
    <recommendedName>
        <fullName evidence="3">Tetratricopeptide repeat protein</fullName>
    </recommendedName>
</protein>
<name>A0ABR8WBS8_9BACL</name>
<dbReference type="EMBL" id="JACSPU010000001">
    <property type="protein sequence ID" value="MBD8014216.1"/>
    <property type="molecule type" value="Genomic_DNA"/>
</dbReference>
<organism evidence="1 2">
    <name type="scientific">Planococcus wigleyi</name>
    <dbReference type="NCBI Taxonomy" id="2762216"/>
    <lineage>
        <taxon>Bacteria</taxon>
        <taxon>Bacillati</taxon>
        <taxon>Bacillota</taxon>
        <taxon>Bacilli</taxon>
        <taxon>Bacillales</taxon>
        <taxon>Caryophanaceae</taxon>
        <taxon>Planococcus</taxon>
    </lineage>
</organism>
<evidence type="ECO:0000313" key="2">
    <source>
        <dbReference type="Proteomes" id="UP000658980"/>
    </source>
</evidence>
<proteinExistence type="predicted"/>
<accession>A0ABR8WBS8</accession>
<evidence type="ECO:0000313" key="1">
    <source>
        <dbReference type="EMBL" id="MBD8014216.1"/>
    </source>
</evidence>
<dbReference type="RefSeq" id="WP_191714399.1">
    <property type="nucleotide sequence ID" value="NZ_JACSPU010000001.1"/>
</dbReference>
<dbReference type="Proteomes" id="UP000658980">
    <property type="component" value="Unassembled WGS sequence"/>
</dbReference>
<evidence type="ECO:0008006" key="3">
    <source>
        <dbReference type="Google" id="ProtNLM"/>
    </source>
</evidence>
<reference evidence="1 2" key="1">
    <citation type="submission" date="2020-08" db="EMBL/GenBank/DDBJ databases">
        <title>A Genomic Blueprint of the Chicken Gut Microbiome.</title>
        <authorList>
            <person name="Gilroy R."/>
            <person name="Ravi A."/>
            <person name="Getino M."/>
            <person name="Pursley I."/>
            <person name="Horton D.L."/>
            <person name="Alikhan N.-F."/>
            <person name="Baker D."/>
            <person name="Gharbi K."/>
            <person name="Hall N."/>
            <person name="Watson M."/>
            <person name="Adriaenssens E.M."/>
            <person name="Foster-Nyarko E."/>
            <person name="Jarju S."/>
            <person name="Secka A."/>
            <person name="Antonio M."/>
            <person name="Oren A."/>
            <person name="Chaudhuri R."/>
            <person name="La Ragione R.M."/>
            <person name="Hildebrand F."/>
            <person name="Pallen M.J."/>
        </authorList>
    </citation>
    <scope>NUCLEOTIDE SEQUENCE [LARGE SCALE GENOMIC DNA]</scope>
    <source>
        <strain evidence="1 2">Sa1BUA13</strain>
    </source>
</reference>